<keyword evidence="1" id="KW-0472">Membrane</keyword>
<dbReference type="AlphaFoldDB" id="A0AA36Y624"/>
<name>A0AA36Y624_9FIRM</name>
<feature type="transmembrane region" description="Helical" evidence="1">
    <location>
        <begin position="44"/>
        <end position="60"/>
    </location>
</feature>
<dbReference type="RefSeq" id="WP_009532298.1">
    <property type="nucleotide sequence ID" value="NZ_JH590861.1"/>
</dbReference>
<sequence>MSRNHILSRVYFVSLLSVCCMYLCWCISLIPLQTLTRPVQFVERWLFVPMLISGLITFLFDKDKWFTGKFTKNYHASEQWKDLYPRTYRLEQITIYLIRNSWKFFLLLFLVYCVLYGSGILK</sequence>
<feature type="transmembrane region" description="Helical" evidence="1">
    <location>
        <begin position="104"/>
        <end position="121"/>
    </location>
</feature>
<organism evidence="2 3">
    <name type="scientific">Stomatobaculum longum</name>
    <dbReference type="NCBI Taxonomy" id="796942"/>
    <lineage>
        <taxon>Bacteria</taxon>
        <taxon>Bacillati</taxon>
        <taxon>Bacillota</taxon>
        <taxon>Clostridia</taxon>
        <taxon>Lachnospirales</taxon>
        <taxon>Lachnospiraceae</taxon>
        <taxon>Stomatobaculum</taxon>
    </lineage>
</organism>
<reference evidence="2 3" key="1">
    <citation type="submission" date="2011-10" db="EMBL/GenBank/DDBJ databases">
        <title>The Genome Sequence of Lachnospiraceae bacterium ACC2.</title>
        <authorList>
            <consortium name="The Broad Institute Genome Sequencing Platform"/>
            <person name="Earl A."/>
            <person name="Ward D."/>
            <person name="Feldgarden M."/>
            <person name="Gevers D."/>
            <person name="Sizova M."/>
            <person name="Hazen A."/>
            <person name="Epstein S."/>
            <person name="Young S.K."/>
            <person name="Zeng Q."/>
            <person name="Gargeya S."/>
            <person name="Fitzgerald M."/>
            <person name="Haas B."/>
            <person name="Abouelleil A."/>
            <person name="Alvarado L."/>
            <person name="Arachchi H.M."/>
            <person name="Berlin A."/>
            <person name="Brown A."/>
            <person name="Chapman S.B."/>
            <person name="Chen Z."/>
            <person name="Dunbar C."/>
            <person name="Freedman E."/>
            <person name="Gearin G."/>
            <person name="Goldberg J."/>
            <person name="Griggs A."/>
            <person name="Gujja S."/>
            <person name="Heiman D."/>
            <person name="Howarth C."/>
            <person name="Larson L."/>
            <person name="Lui A."/>
            <person name="MacDonald P.J.P."/>
            <person name="Montmayeur A."/>
            <person name="Murphy C."/>
            <person name="Neiman D."/>
            <person name="Pearson M."/>
            <person name="Priest M."/>
            <person name="Roberts A."/>
            <person name="Saif S."/>
            <person name="Shea T."/>
            <person name="Shenoy N."/>
            <person name="Sisk P."/>
            <person name="Stolte C."/>
            <person name="Sykes S."/>
            <person name="Wortman J."/>
            <person name="Nusbaum C."/>
            <person name="Birren B."/>
        </authorList>
    </citation>
    <scope>NUCLEOTIDE SEQUENCE [LARGE SCALE GENOMIC DNA]</scope>
    <source>
        <strain evidence="2 3">ACC2</strain>
    </source>
</reference>
<dbReference type="Proteomes" id="UP000018466">
    <property type="component" value="Unassembled WGS sequence"/>
</dbReference>
<proteinExistence type="predicted"/>
<dbReference type="EMBL" id="AGEL01000004">
    <property type="protein sequence ID" value="EHO17611.1"/>
    <property type="molecule type" value="Genomic_DNA"/>
</dbReference>
<dbReference type="GeneID" id="86941892"/>
<evidence type="ECO:0000313" key="2">
    <source>
        <dbReference type="EMBL" id="EHO17611.1"/>
    </source>
</evidence>
<evidence type="ECO:0008006" key="4">
    <source>
        <dbReference type="Google" id="ProtNLM"/>
    </source>
</evidence>
<gene>
    <name evidence="2" type="ORF">HMPREF9623_00465</name>
</gene>
<keyword evidence="3" id="KW-1185">Reference proteome</keyword>
<comment type="caution">
    <text evidence="2">The sequence shown here is derived from an EMBL/GenBank/DDBJ whole genome shotgun (WGS) entry which is preliminary data.</text>
</comment>
<keyword evidence="1" id="KW-0812">Transmembrane</keyword>
<accession>A0AA36Y624</accession>
<keyword evidence="1" id="KW-1133">Transmembrane helix</keyword>
<evidence type="ECO:0000256" key="1">
    <source>
        <dbReference type="SAM" id="Phobius"/>
    </source>
</evidence>
<evidence type="ECO:0000313" key="3">
    <source>
        <dbReference type="Proteomes" id="UP000018466"/>
    </source>
</evidence>
<feature type="transmembrane region" description="Helical" evidence="1">
    <location>
        <begin position="12"/>
        <end position="32"/>
    </location>
</feature>
<protein>
    <recommendedName>
        <fullName evidence="4">DUF3899 domain-containing protein</fullName>
    </recommendedName>
</protein>